<dbReference type="Proteomes" id="UP001141422">
    <property type="component" value="Unassembled WGS sequence"/>
</dbReference>
<evidence type="ECO:0000313" key="2">
    <source>
        <dbReference type="EMBL" id="MCZ0860949.1"/>
    </source>
</evidence>
<sequence>MKFMGPLIVVKDIGTSVRFYQELFDLTVEYDFGENVSFAGGPALQSLRSFAQMTGVSEETIFCRPHNMELYFEEGEFDAFVSRLKTISGIRYVHDVVEHPWGQRVVRIYDPNLHMIEIGESMTVVIRRCLASGMSMEETAAKTQHPLAMVEMVKNSAL</sequence>
<dbReference type="Gene3D" id="3.10.180.10">
    <property type="entry name" value="2,3-Dihydroxybiphenyl 1,2-Dioxygenase, domain 1"/>
    <property type="match status" value="1"/>
</dbReference>
<dbReference type="Pfam" id="PF12681">
    <property type="entry name" value="Glyoxalase_2"/>
    <property type="match status" value="1"/>
</dbReference>
<keyword evidence="3" id="KW-1185">Reference proteome</keyword>
<evidence type="ECO:0000259" key="1">
    <source>
        <dbReference type="Pfam" id="PF12681"/>
    </source>
</evidence>
<accession>A0ABT4IGT5</accession>
<gene>
    <name evidence="2" type="ORF">O0S10_06885</name>
</gene>
<protein>
    <submittedName>
        <fullName evidence="2">Glyoxalase/bleomycin resistance/dioxygenase family protein</fullName>
    </submittedName>
</protein>
<name>A0ABT4IGT5_9EURY</name>
<evidence type="ECO:0000313" key="3">
    <source>
        <dbReference type="Proteomes" id="UP001141422"/>
    </source>
</evidence>
<organism evidence="2 3">
    <name type="scientific">Methanocorpusculum petauri</name>
    <dbReference type="NCBI Taxonomy" id="3002863"/>
    <lineage>
        <taxon>Archaea</taxon>
        <taxon>Methanobacteriati</taxon>
        <taxon>Methanobacteriota</taxon>
        <taxon>Stenosarchaea group</taxon>
        <taxon>Methanomicrobia</taxon>
        <taxon>Methanomicrobiales</taxon>
        <taxon>Methanocorpusculaceae</taxon>
        <taxon>Methanocorpusculum</taxon>
    </lineage>
</organism>
<dbReference type="EMBL" id="JAPTGB010000013">
    <property type="protein sequence ID" value="MCZ0860949.1"/>
    <property type="molecule type" value="Genomic_DNA"/>
</dbReference>
<dbReference type="RefSeq" id="WP_268925146.1">
    <property type="nucleotide sequence ID" value="NZ_JAPTGB010000013.1"/>
</dbReference>
<proteinExistence type="predicted"/>
<dbReference type="SUPFAM" id="SSF54593">
    <property type="entry name" value="Glyoxalase/Bleomycin resistance protein/Dihydroxybiphenyl dioxygenase"/>
    <property type="match status" value="1"/>
</dbReference>
<reference evidence="2" key="1">
    <citation type="submission" date="2022-12" db="EMBL/GenBank/DDBJ databases">
        <title>Isolation and characterisation of novel Methanocorpusculum spp. from native Australian herbivores indicates the genus is ancestrally host-associated.</title>
        <authorList>
            <person name="Volmer J.G."/>
            <person name="Soo R.M."/>
            <person name="Evans P.N."/>
            <person name="Hoedt E.C."/>
            <person name="Astorga Alsina A.L."/>
            <person name="Woodcroft B.J."/>
            <person name="Tyson G.W."/>
            <person name="Hugenholtz P."/>
            <person name="Morrison M."/>
        </authorList>
    </citation>
    <scope>NUCLEOTIDE SEQUENCE</scope>
    <source>
        <strain evidence="2">MG</strain>
    </source>
</reference>
<dbReference type="InterPro" id="IPR029068">
    <property type="entry name" value="Glyas_Bleomycin-R_OHBP_Dase"/>
</dbReference>
<comment type="caution">
    <text evidence="2">The sequence shown here is derived from an EMBL/GenBank/DDBJ whole genome shotgun (WGS) entry which is preliminary data.</text>
</comment>
<feature type="domain" description="Glyoxalase-like" evidence="1">
    <location>
        <begin position="3"/>
        <end position="122"/>
    </location>
</feature>
<dbReference type="InterPro" id="IPR025870">
    <property type="entry name" value="Glyoxalase-like_dom"/>
</dbReference>